<feature type="transmembrane region" description="Helical" evidence="1">
    <location>
        <begin position="73"/>
        <end position="93"/>
    </location>
</feature>
<organism evidence="2 3">
    <name type="scientific">Paenibacillus piri</name>
    <dbReference type="NCBI Taxonomy" id="2547395"/>
    <lineage>
        <taxon>Bacteria</taxon>
        <taxon>Bacillati</taxon>
        <taxon>Bacillota</taxon>
        <taxon>Bacilli</taxon>
        <taxon>Bacillales</taxon>
        <taxon>Paenibacillaceae</taxon>
        <taxon>Paenibacillus</taxon>
    </lineage>
</organism>
<protein>
    <submittedName>
        <fullName evidence="2">DUF998 domain-containing protein</fullName>
    </submittedName>
</protein>
<dbReference type="EMBL" id="SMRT01000010">
    <property type="protein sequence ID" value="TDF95577.1"/>
    <property type="molecule type" value="Genomic_DNA"/>
</dbReference>
<feature type="transmembrane region" description="Helical" evidence="1">
    <location>
        <begin position="41"/>
        <end position="61"/>
    </location>
</feature>
<keyword evidence="1" id="KW-0472">Membrane</keyword>
<sequence>MFIGVYGVCVIGGGIFVTDPSLGFPPGTPDVYPETISWHSMLHFIFGQLGFLALIIASFIYARYFAAAKLRGWAAFSACTGSYFFVAIVANIADMGAAWTSVACVIVESMQF</sequence>
<accession>A0A4R5KLW9</accession>
<keyword evidence="3" id="KW-1185">Reference proteome</keyword>
<dbReference type="Proteomes" id="UP000295636">
    <property type="component" value="Unassembled WGS sequence"/>
</dbReference>
<dbReference type="OrthoDB" id="2608234at2"/>
<evidence type="ECO:0000256" key="1">
    <source>
        <dbReference type="SAM" id="Phobius"/>
    </source>
</evidence>
<keyword evidence="1" id="KW-1133">Transmembrane helix</keyword>
<proteinExistence type="predicted"/>
<dbReference type="InterPro" id="IPR009339">
    <property type="entry name" value="DUF998"/>
</dbReference>
<keyword evidence="1" id="KW-0812">Transmembrane</keyword>
<evidence type="ECO:0000313" key="2">
    <source>
        <dbReference type="EMBL" id="TDF95577.1"/>
    </source>
</evidence>
<dbReference type="AlphaFoldDB" id="A0A4R5KLW9"/>
<gene>
    <name evidence="2" type="ORF">E1757_20470</name>
</gene>
<name>A0A4R5KLW9_9BACL</name>
<dbReference type="Pfam" id="PF06197">
    <property type="entry name" value="DUF998"/>
    <property type="match status" value="1"/>
</dbReference>
<evidence type="ECO:0000313" key="3">
    <source>
        <dbReference type="Proteomes" id="UP000295636"/>
    </source>
</evidence>
<comment type="caution">
    <text evidence="2">The sequence shown here is derived from an EMBL/GenBank/DDBJ whole genome shotgun (WGS) entry which is preliminary data.</text>
</comment>
<reference evidence="2 3" key="1">
    <citation type="submission" date="2019-03" db="EMBL/GenBank/DDBJ databases">
        <title>This is whole genome sequence of Paenibacillus sp MS74 strain.</title>
        <authorList>
            <person name="Trinh H.N."/>
        </authorList>
    </citation>
    <scope>NUCLEOTIDE SEQUENCE [LARGE SCALE GENOMIC DNA]</scope>
    <source>
        <strain evidence="2 3">MS74</strain>
    </source>
</reference>